<evidence type="ECO:0000313" key="1">
    <source>
        <dbReference type="EMBL" id="CAK7337632.1"/>
    </source>
</evidence>
<name>A0AAV1RQ98_9ROSI</name>
<organism evidence="1 2">
    <name type="scientific">Dovyalis caffra</name>
    <dbReference type="NCBI Taxonomy" id="77055"/>
    <lineage>
        <taxon>Eukaryota</taxon>
        <taxon>Viridiplantae</taxon>
        <taxon>Streptophyta</taxon>
        <taxon>Embryophyta</taxon>
        <taxon>Tracheophyta</taxon>
        <taxon>Spermatophyta</taxon>
        <taxon>Magnoliopsida</taxon>
        <taxon>eudicotyledons</taxon>
        <taxon>Gunneridae</taxon>
        <taxon>Pentapetalae</taxon>
        <taxon>rosids</taxon>
        <taxon>fabids</taxon>
        <taxon>Malpighiales</taxon>
        <taxon>Salicaceae</taxon>
        <taxon>Flacourtieae</taxon>
        <taxon>Dovyalis</taxon>
    </lineage>
</organism>
<dbReference type="Proteomes" id="UP001314170">
    <property type="component" value="Unassembled WGS sequence"/>
</dbReference>
<reference evidence="1 2" key="1">
    <citation type="submission" date="2024-01" db="EMBL/GenBank/DDBJ databases">
        <authorList>
            <person name="Waweru B."/>
        </authorList>
    </citation>
    <scope>NUCLEOTIDE SEQUENCE [LARGE SCALE GENOMIC DNA]</scope>
</reference>
<comment type="caution">
    <text evidence="1">The sequence shown here is derived from an EMBL/GenBank/DDBJ whole genome shotgun (WGS) entry which is preliminary data.</text>
</comment>
<keyword evidence="2" id="KW-1185">Reference proteome</keyword>
<dbReference type="EMBL" id="CAWUPB010001108">
    <property type="protein sequence ID" value="CAK7337632.1"/>
    <property type="molecule type" value="Genomic_DNA"/>
</dbReference>
<protein>
    <submittedName>
        <fullName evidence="1">Uncharacterized protein</fullName>
    </submittedName>
</protein>
<proteinExistence type="predicted"/>
<accession>A0AAV1RQ98</accession>
<sequence>MSFTNNARSSSAITSFHLGSVLACKYDDRAMTMGCLGATTYDGLNLVRWWLEDAKEVDMDGGMGGGLEDGGTTGKLVNRDLPHLVGVALEWVVNDGTLTFMEVDNGIFKEDDD</sequence>
<evidence type="ECO:0000313" key="2">
    <source>
        <dbReference type="Proteomes" id="UP001314170"/>
    </source>
</evidence>
<gene>
    <name evidence="1" type="ORF">DCAF_LOCUS12670</name>
</gene>
<dbReference type="AlphaFoldDB" id="A0AAV1RQ98"/>